<dbReference type="OrthoDB" id="406210at2759"/>
<dbReference type="InterPro" id="IPR036869">
    <property type="entry name" value="J_dom_sf"/>
</dbReference>
<reference evidence="3" key="1">
    <citation type="submission" date="2021-02" db="EMBL/GenBank/DDBJ databases">
        <authorList>
            <person name="Dougan E. K."/>
            <person name="Rhodes N."/>
            <person name="Thang M."/>
            <person name="Chan C."/>
        </authorList>
    </citation>
    <scope>NUCLEOTIDE SEQUENCE</scope>
</reference>
<dbReference type="EMBL" id="CAJNNW010002933">
    <property type="protein sequence ID" value="CAE8644840.1"/>
    <property type="molecule type" value="Genomic_DNA"/>
</dbReference>
<proteinExistence type="predicted"/>
<feature type="domain" description="J" evidence="2">
    <location>
        <begin position="26"/>
        <end position="92"/>
    </location>
</feature>
<comment type="caution">
    <text evidence="3">The sequence shown here is derived from an EMBL/GenBank/DDBJ whole genome shotgun (WGS) entry which is preliminary data.</text>
</comment>
<dbReference type="Proteomes" id="UP000654075">
    <property type="component" value="Unassembled WGS sequence"/>
</dbReference>
<dbReference type="AlphaFoldDB" id="A0A813DIM6"/>
<dbReference type="InterPro" id="IPR043183">
    <property type="entry name" value="DNJB2/6-like"/>
</dbReference>
<dbReference type="PRINTS" id="PR00625">
    <property type="entry name" value="JDOMAIN"/>
</dbReference>
<evidence type="ECO:0000313" key="4">
    <source>
        <dbReference type="EMBL" id="CAE8644840.1"/>
    </source>
</evidence>
<dbReference type="PANTHER" id="PTHR45168:SF1">
    <property type="entry name" value="DNAJ HOMOLOG SUBFAMILY B MEMBER 2"/>
    <property type="match status" value="1"/>
</dbReference>
<organism evidence="3 5">
    <name type="scientific">Polarella glacialis</name>
    <name type="common">Dinoflagellate</name>
    <dbReference type="NCBI Taxonomy" id="89957"/>
    <lineage>
        <taxon>Eukaryota</taxon>
        <taxon>Sar</taxon>
        <taxon>Alveolata</taxon>
        <taxon>Dinophyceae</taxon>
        <taxon>Suessiales</taxon>
        <taxon>Suessiaceae</taxon>
        <taxon>Polarella</taxon>
    </lineage>
</organism>
<accession>A0A813DIM6</accession>
<protein>
    <recommendedName>
        <fullName evidence="2">J domain-containing protein</fullName>
    </recommendedName>
</protein>
<dbReference type="Proteomes" id="UP000626109">
    <property type="component" value="Unassembled WGS sequence"/>
</dbReference>
<dbReference type="SMART" id="SM00271">
    <property type="entry name" value="DnaJ"/>
    <property type="match status" value="1"/>
</dbReference>
<dbReference type="SUPFAM" id="SSF46565">
    <property type="entry name" value="Chaperone J-domain"/>
    <property type="match status" value="1"/>
</dbReference>
<evidence type="ECO:0000313" key="3">
    <source>
        <dbReference type="EMBL" id="CAE8588821.1"/>
    </source>
</evidence>
<keyword evidence="5" id="KW-1185">Reference proteome</keyword>
<name>A0A813DIM6_POLGL</name>
<dbReference type="GO" id="GO:0051082">
    <property type="term" value="F:unfolded protein binding"/>
    <property type="evidence" value="ECO:0007669"/>
    <property type="project" value="InterPro"/>
</dbReference>
<dbReference type="Gene3D" id="1.10.287.110">
    <property type="entry name" value="DnaJ domain"/>
    <property type="match status" value="1"/>
</dbReference>
<dbReference type="GO" id="GO:0030544">
    <property type="term" value="F:Hsp70 protein binding"/>
    <property type="evidence" value="ECO:0007669"/>
    <property type="project" value="InterPro"/>
</dbReference>
<evidence type="ECO:0000259" key="2">
    <source>
        <dbReference type="PROSITE" id="PS50076"/>
    </source>
</evidence>
<dbReference type="CDD" id="cd06257">
    <property type="entry name" value="DnaJ"/>
    <property type="match status" value="1"/>
</dbReference>
<dbReference type="EMBL" id="CAJNNV010003342">
    <property type="protein sequence ID" value="CAE8588821.1"/>
    <property type="molecule type" value="Genomic_DNA"/>
</dbReference>
<dbReference type="PANTHER" id="PTHR45168">
    <property type="entry name" value="DNAJ HOMOLOG SUBFAMILY B MEMBER 2"/>
    <property type="match status" value="1"/>
</dbReference>
<sequence length="163" mass="18078">MAPPPDGDAAGGSGGDAEQDPAAEVDFYKLLGVERDAANDEIRRGYLKAALHWHPDKNPGDKERAEAMFKKVANAYQVLSEREGRRIYDEIYDREGVDGLRSSGFFPGEDSVISMDVSFRLFRSMHPDLVPYAAFSDGKLSELFPDMFSRGRLTSAGEKKSRL</sequence>
<dbReference type="Pfam" id="PF00226">
    <property type="entry name" value="DnaJ"/>
    <property type="match status" value="1"/>
</dbReference>
<gene>
    <name evidence="3" type="ORF">PGLA1383_LOCUS7607</name>
    <name evidence="4" type="ORF">PGLA2088_LOCUS3404</name>
</gene>
<evidence type="ECO:0000256" key="1">
    <source>
        <dbReference type="SAM" id="MobiDB-lite"/>
    </source>
</evidence>
<dbReference type="InterPro" id="IPR001623">
    <property type="entry name" value="DnaJ_domain"/>
</dbReference>
<feature type="region of interest" description="Disordered" evidence="1">
    <location>
        <begin position="1"/>
        <end position="21"/>
    </location>
</feature>
<evidence type="ECO:0000313" key="5">
    <source>
        <dbReference type="Proteomes" id="UP000654075"/>
    </source>
</evidence>
<dbReference type="PROSITE" id="PS50076">
    <property type="entry name" value="DNAJ_2"/>
    <property type="match status" value="1"/>
</dbReference>